<keyword evidence="1" id="KW-0812">Transmembrane</keyword>
<dbReference type="PANTHER" id="PTHR22746">
    <property type="entry name" value="RAB6A-GEF COMPLEX PARTNER PROTEIN 1"/>
    <property type="match status" value="1"/>
</dbReference>
<keyword evidence="1" id="KW-1133">Transmembrane helix</keyword>
<dbReference type="GO" id="GO:0000139">
    <property type="term" value="C:Golgi membrane"/>
    <property type="evidence" value="ECO:0007669"/>
    <property type="project" value="TreeGrafter"/>
</dbReference>
<dbReference type="GO" id="GO:0034066">
    <property type="term" value="C:Ric1-Rgp1 guanyl-nucleotide exchange factor complex"/>
    <property type="evidence" value="ECO:0007669"/>
    <property type="project" value="InterPro"/>
</dbReference>
<dbReference type="InterPro" id="IPR040096">
    <property type="entry name" value="Ric1"/>
</dbReference>
<accession>A0AAV7E810</accession>
<dbReference type="GO" id="GO:0006886">
    <property type="term" value="P:intracellular protein transport"/>
    <property type="evidence" value="ECO:0007669"/>
    <property type="project" value="InterPro"/>
</dbReference>
<evidence type="ECO:0000313" key="3">
    <source>
        <dbReference type="Proteomes" id="UP000825729"/>
    </source>
</evidence>
<dbReference type="Proteomes" id="UP000825729">
    <property type="component" value="Unassembled WGS sequence"/>
</dbReference>
<gene>
    <name evidence="2" type="ORF">H6P81_015575</name>
</gene>
<comment type="caution">
    <text evidence="2">The sequence shown here is derived from an EMBL/GenBank/DDBJ whole genome shotgun (WGS) entry which is preliminary data.</text>
</comment>
<dbReference type="EMBL" id="JAINDJ010000006">
    <property type="protein sequence ID" value="KAG9444235.1"/>
    <property type="molecule type" value="Genomic_DNA"/>
</dbReference>
<dbReference type="GO" id="GO:0005829">
    <property type="term" value="C:cytosol"/>
    <property type="evidence" value="ECO:0007669"/>
    <property type="project" value="TreeGrafter"/>
</dbReference>
<dbReference type="InterPro" id="IPR036322">
    <property type="entry name" value="WD40_repeat_dom_sf"/>
</dbReference>
<dbReference type="AlphaFoldDB" id="A0AAV7E810"/>
<dbReference type="PANTHER" id="PTHR22746:SF10">
    <property type="entry name" value="GUANINE NUCLEOTIDE EXCHANGE FACTOR SUBUNIT RIC1"/>
    <property type="match status" value="1"/>
</dbReference>
<name>A0AAV7E810_ARIFI</name>
<proteinExistence type="predicted"/>
<keyword evidence="1" id="KW-0472">Membrane</keyword>
<protein>
    <submittedName>
        <fullName evidence="2">Uncharacterized protein</fullName>
    </submittedName>
</protein>
<feature type="transmembrane region" description="Helical" evidence="1">
    <location>
        <begin position="69"/>
        <end position="88"/>
    </location>
</feature>
<evidence type="ECO:0000313" key="2">
    <source>
        <dbReference type="EMBL" id="KAG9444235.1"/>
    </source>
</evidence>
<keyword evidence="3" id="KW-1185">Reference proteome</keyword>
<dbReference type="SUPFAM" id="SSF50978">
    <property type="entry name" value="WD40 repeat-like"/>
    <property type="match status" value="1"/>
</dbReference>
<dbReference type="GO" id="GO:0042147">
    <property type="term" value="P:retrograde transport, endosome to Golgi"/>
    <property type="evidence" value="ECO:0007669"/>
    <property type="project" value="TreeGrafter"/>
</dbReference>
<organism evidence="2 3">
    <name type="scientific">Aristolochia fimbriata</name>
    <name type="common">White veined hardy Dutchman's pipe vine</name>
    <dbReference type="NCBI Taxonomy" id="158543"/>
    <lineage>
        <taxon>Eukaryota</taxon>
        <taxon>Viridiplantae</taxon>
        <taxon>Streptophyta</taxon>
        <taxon>Embryophyta</taxon>
        <taxon>Tracheophyta</taxon>
        <taxon>Spermatophyta</taxon>
        <taxon>Magnoliopsida</taxon>
        <taxon>Magnoliidae</taxon>
        <taxon>Piperales</taxon>
        <taxon>Aristolochiaceae</taxon>
        <taxon>Aristolochia</taxon>
    </lineage>
</organism>
<sequence>MADNFTSSTSISTPSPVSPIMRSVGASITSVSSVSVVVNDGIFTCISGRIAALSDFTQLCPCSTHPQCLTLTVTFLSVLFLIFMYAQWCEFNFRYYRLHKVRLGKYVWDSDSVEKEGENLRPVWSPDAKNACPATFSEAVESLSLMLSMHPLIASDLQILAVGCKGGEVELYSVDETGSVSCIAWTPGYTAFAVGWKNRGLAVWYDFLFYPRYIPSRPKLFTLPFDVHIFHVKILGELSPVEKPFMK</sequence>
<reference evidence="2 3" key="1">
    <citation type="submission" date="2021-07" db="EMBL/GenBank/DDBJ databases">
        <title>The Aristolochia fimbriata genome: insights into angiosperm evolution, floral development and chemical biosynthesis.</title>
        <authorList>
            <person name="Jiao Y."/>
        </authorList>
    </citation>
    <scope>NUCLEOTIDE SEQUENCE [LARGE SCALE GENOMIC DNA]</scope>
    <source>
        <strain evidence="2">IBCAS-2021</strain>
        <tissue evidence="2">Leaf</tissue>
    </source>
</reference>
<evidence type="ECO:0000256" key="1">
    <source>
        <dbReference type="SAM" id="Phobius"/>
    </source>
</evidence>